<dbReference type="OrthoDB" id="291190at2157"/>
<dbReference type="Proteomes" id="UP000186165">
    <property type="component" value="Chromosome"/>
</dbReference>
<evidence type="ECO:0000313" key="3">
    <source>
        <dbReference type="Proteomes" id="UP000186165"/>
    </source>
</evidence>
<organism evidence="2 3">
    <name type="scientific">Halodesulfurarchaeum formicicum</name>
    <dbReference type="NCBI Taxonomy" id="1873524"/>
    <lineage>
        <taxon>Archaea</taxon>
        <taxon>Methanobacteriati</taxon>
        <taxon>Methanobacteriota</taxon>
        <taxon>Stenosarchaea group</taxon>
        <taxon>Halobacteria</taxon>
        <taxon>Halobacteriales</taxon>
        <taxon>Halobacteriaceae</taxon>
        <taxon>Halodesulfurarchaeum</taxon>
    </lineage>
</organism>
<protein>
    <submittedName>
        <fullName evidence="2">Uncharacterized protein</fullName>
    </submittedName>
</protein>
<dbReference type="RefSeq" id="WP_071933141.1">
    <property type="nucleotide sequence ID" value="NZ_CP016804.1"/>
</dbReference>
<feature type="region of interest" description="Disordered" evidence="1">
    <location>
        <begin position="393"/>
        <end position="414"/>
    </location>
</feature>
<dbReference type="AlphaFoldDB" id="A0A1J1ADQ5"/>
<dbReference type="KEGG" id="hhsr:HSR6_1268"/>
<proteinExistence type="predicted"/>
<dbReference type="InterPro" id="IPR027417">
    <property type="entry name" value="P-loop_NTPase"/>
</dbReference>
<dbReference type="SUPFAM" id="SSF52540">
    <property type="entry name" value="P-loop containing nucleoside triphosphate hydrolases"/>
    <property type="match status" value="1"/>
</dbReference>
<reference evidence="3" key="1">
    <citation type="submission" date="2016-08" db="EMBL/GenBank/DDBJ databases">
        <title>Discovery of first anaerobic lithoheterotrophic haloarchae widely represented in hypersaline habitats.</title>
        <authorList>
            <person name="Sorokin D.Y."/>
            <person name="Kublanov I.V."/>
            <person name="Roman P."/>
            <person name="Sinninghe Damste J.S."/>
            <person name="Golyshin P.N."/>
            <person name="Rojo D."/>
            <person name="Ciordia S."/>
            <person name="Mena Md.C."/>
            <person name="Ferrer M."/>
            <person name="Smedile F."/>
            <person name="Messina E."/>
            <person name="La Cono V."/>
            <person name="Yakimov M.M."/>
        </authorList>
    </citation>
    <scope>NUCLEOTIDE SEQUENCE [LARGE SCALE GENOMIC DNA]</scope>
    <source>
        <strain evidence="3">HSR6</strain>
    </source>
</reference>
<dbReference type="EMBL" id="CP016804">
    <property type="protein sequence ID" value="APE95713.1"/>
    <property type="molecule type" value="Genomic_DNA"/>
</dbReference>
<dbReference type="GeneID" id="30417795"/>
<keyword evidence="3" id="KW-1185">Reference proteome</keyword>
<accession>A0A1J1ADQ5</accession>
<sequence length="414" mass="45544">MSGTLAPPTLDVDSEIPHVELPVSTPKDEARAAFSAVETLLEAGVPRREILVVASRLREYEPTLSRAAIRLGLTPTFWTQLDLKNTQLYQLLYTACELLDGGENLTAQNLQTLLAMGWTPPEPESDAWPLTKQATGLAFEGIEPDAQRSLTEWQDEFADTEHDEQVQALLDWLGQDRPPAPEAVEGVLHGLVERYREHVLPVVKDDDVPALLDTETAARTTVRMETLAEQVAAKYRTRRSDSRMAASWANVASLIEAVASQAPGRREHANARAIDVMEPNDIWPKTAKYVIILGLVEGEWPSPTESLVPAELRHAINADQELTETLLPRPSWTGGRAVDQFAEVLDAASEGVLLLRHTQTLEGEAKPPSSLLEMVPTSRADVQVQETLLRDTSADPDPLLDALGLNHSQHGDQE</sequence>
<gene>
    <name evidence="2" type="ORF">HSR6_1268</name>
</gene>
<name>A0A1J1ADQ5_9EURY</name>
<evidence type="ECO:0000256" key="1">
    <source>
        <dbReference type="SAM" id="MobiDB-lite"/>
    </source>
</evidence>
<evidence type="ECO:0000313" key="2">
    <source>
        <dbReference type="EMBL" id="APE95713.1"/>
    </source>
</evidence>